<dbReference type="OrthoDB" id="4364812at2759"/>
<protein>
    <submittedName>
        <fullName evidence="1">Uncharacterized protein</fullName>
    </submittedName>
</protein>
<evidence type="ECO:0000313" key="2">
    <source>
        <dbReference type="Proteomes" id="UP000722485"/>
    </source>
</evidence>
<dbReference type="EMBL" id="JAANBB010000156">
    <property type="protein sequence ID" value="KAF7548181.1"/>
    <property type="molecule type" value="Genomic_DNA"/>
</dbReference>
<comment type="caution">
    <text evidence="1">The sequence shown here is derived from an EMBL/GenBank/DDBJ whole genome shotgun (WGS) entry which is preliminary data.</text>
</comment>
<dbReference type="Proteomes" id="UP000722485">
    <property type="component" value="Unassembled WGS sequence"/>
</dbReference>
<keyword evidence="2" id="KW-1185">Reference proteome</keyword>
<organism evidence="1 2">
    <name type="scientific">Cylindrodendrum hubeiense</name>
    <dbReference type="NCBI Taxonomy" id="595255"/>
    <lineage>
        <taxon>Eukaryota</taxon>
        <taxon>Fungi</taxon>
        <taxon>Dikarya</taxon>
        <taxon>Ascomycota</taxon>
        <taxon>Pezizomycotina</taxon>
        <taxon>Sordariomycetes</taxon>
        <taxon>Hypocreomycetidae</taxon>
        <taxon>Hypocreales</taxon>
        <taxon>Nectriaceae</taxon>
        <taxon>Cylindrodendrum</taxon>
    </lineage>
</organism>
<accession>A0A9P5L7K0</accession>
<reference evidence="1" key="1">
    <citation type="submission" date="2020-03" db="EMBL/GenBank/DDBJ databases">
        <title>Draft Genome Sequence of Cylindrodendrum hubeiense.</title>
        <authorList>
            <person name="Buettner E."/>
            <person name="Kellner H."/>
        </authorList>
    </citation>
    <scope>NUCLEOTIDE SEQUENCE</scope>
    <source>
        <strain evidence="1">IHI 201604</strain>
    </source>
</reference>
<name>A0A9P5L7K0_9HYPO</name>
<sequence length="286" mass="33123">MDQQNEDDISPPPQWGFSPAEQYLIRHWDYVSTLSAGEQRRKLTHAFLLVEGSELNDLITPSSGVIPRTPTADEVRDILEPWRPTKIRLIAAQLLDYWDRDQVILRTDYAHPRGDEKMEEWIELQELEDMYFDEESLWWRILDDQALFNFGEAWDRVLDILPELVGRVAPGLLKRGLERHGKLDDDEKTEAQIQWASYCGPAPILIADAESFDTDSLRVIFPDTYGNIIRSSRIEPADIGTLKLMPERGQTVDSTWWADAEIGEKYKTDGEMALKLYVTNEEEQQR</sequence>
<evidence type="ECO:0000313" key="1">
    <source>
        <dbReference type="EMBL" id="KAF7548181.1"/>
    </source>
</evidence>
<dbReference type="AlphaFoldDB" id="A0A9P5L7K0"/>
<gene>
    <name evidence="1" type="ORF">G7Z17_g7223</name>
</gene>
<proteinExistence type="predicted"/>